<dbReference type="Pfam" id="PF15385">
    <property type="entry name" value="SARG"/>
    <property type="match status" value="1"/>
</dbReference>
<feature type="region of interest" description="Disordered" evidence="2">
    <location>
        <begin position="318"/>
        <end position="387"/>
    </location>
</feature>
<reference evidence="3" key="1">
    <citation type="submission" date="2023-06" db="EMBL/GenBank/DDBJ databases">
        <title>Male Hemibagrus guttatus genome.</title>
        <authorList>
            <person name="Bian C."/>
        </authorList>
    </citation>
    <scope>NUCLEOTIDE SEQUENCE</scope>
    <source>
        <strain evidence="3">Male_cb2023</strain>
        <tissue evidence="3">Muscle</tissue>
    </source>
</reference>
<evidence type="ECO:0000256" key="1">
    <source>
        <dbReference type="ARBA" id="ARBA00022553"/>
    </source>
</evidence>
<evidence type="ECO:0000313" key="4">
    <source>
        <dbReference type="Proteomes" id="UP001274896"/>
    </source>
</evidence>
<dbReference type="Proteomes" id="UP001274896">
    <property type="component" value="Unassembled WGS sequence"/>
</dbReference>
<name>A0AAE0QNG2_9TELE</name>
<organism evidence="3 4">
    <name type="scientific">Hemibagrus guttatus</name>
    <dbReference type="NCBI Taxonomy" id="175788"/>
    <lineage>
        <taxon>Eukaryota</taxon>
        <taxon>Metazoa</taxon>
        <taxon>Chordata</taxon>
        <taxon>Craniata</taxon>
        <taxon>Vertebrata</taxon>
        <taxon>Euteleostomi</taxon>
        <taxon>Actinopterygii</taxon>
        <taxon>Neopterygii</taxon>
        <taxon>Teleostei</taxon>
        <taxon>Ostariophysi</taxon>
        <taxon>Siluriformes</taxon>
        <taxon>Bagridae</taxon>
        <taxon>Hemibagrus</taxon>
    </lineage>
</organism>
<evidence type="ECO:0000256" key="2">
    <source>
        <dbReference type="SAM" id="MobiDB-lite"/>
    </source>
</evidence>
<sequence length="715" mass="76361">MRRKEFHYAVICVLTRVSWTEVRGLNGDARFEHYHVTTELRDTQGLGLCLDKKDDGLQFLSVEEKECILFFEETIDSLEDGFDDTTGLTSRRTTPAAGLQTSSNSLLNPVLAANVSPSLMEHDIIDLVHTPNNFTMPDFQKLAVTPESHYENIPKKDPMESVVPSSTASFDAHEDNNHQPPAGSVPTPVVIASKIAEHQGTGGITPSTLLDHRRSLESKREPPMPARNPHLPSKISMARSTRDTSPHSLATAVVNVQERRSQMLANLPAGSHPLEGGEPACMRNLPIRSVSFKDMEPEKSRMEALSKLGLMAGKTSNSTASFVTKGSSSTTLPDSSAYKVSSSATSPINSPNKVNISANSPISSLNKARSSATSPINSPNKVNISGNSPISSLNKASSSATSLISSPNKVNISGNSPISSLNKASSSATSPISSPNKVSISANSASNSANKVSVNTQAHISNYMNTSNSTFASSNSYEPKPRSDVSSNSFYYYGGKSAAISPMAKDTAPTVSQEKSSIPPPSAEVKQTDFNSYGGKTTVLNPTKSVKAESVPSLSANTSETAETHFNSYGGRSKVINPSVNTDVPDEMNFAHSHLPTNAVTPTMHHSNPTRSGHPANRTGYDTKPKAPTPSQPDPVHQPIVRTRPATLPPPTAPRPHCPTGSLRPRPDPVPPEILSKPAPSFRAQGITVQFSGRGTTGEARRDALRRLGLLKNTS</sequence>
<dbReference type="AlphaFoldDB" id="A0AAE0QNG2"/>
<feature type="compositionally biased region" description="Low complexity" evidence="2">
    <location>
        <begin position="466"/>
        <end position="476"/>
    </location>
</feature>
<evidence type="ECO:0000313" key="3">
    <source>
        <dbReference type="EMBL" id="KAK3525768.1"/>
    </source>
</evidence>
<feature type="region of interest" description="Disordered" evidence="2">
    <location>
        <begin position="509"/>
        <end position="537"/>
    </location>
</feature>
<evidence type="ECO:0008006" key="5">
    <source>
        <dbReference type="Google" id="ProtNLM"/>
    </source>
</evidence>
<feature type="compositionally biased region" description="Pro residues" evidence="2">
    <location>
        <begin position="647"/>
        <end position="657"/>
    </location>
</feature>
<comment type="caution">
    <text evidence="3">The sequence shown here is derived from an EMBL/GenBank/DDBJ whole genome shotgun (WGS) entry which is preliminary data.</text>
</comment>
<feature type="region of interest" description="Disordered" evidence="2">
    <location>
        <begin position="466"/>
        <end position="485"/>
    </location>
</feature>
<proteinExistence type="predicted"/>
<feature type="compositionally biased region" description="Low complexity" evidence="2">
    <location>
        <begin position="335"/>
        <end position="346"/>
    </location>
</feature>
<feature type="compositionally biased region" description="Polar residues" evidence="2">
    <location>
        <begin position="347"/>
        <end position="386"/>
    </location>
</feature>
<feature type="region of interest" description="Disordered" evidence="2">
    <location>
        <begin position="602"/>
        <end position="681"/>
    </location>
</feature>
<feature type="compositionally biased region" description="Polar residues" evidence="2">
    <location>
        <begin position="528"/>
        <end position="537"/>
    </location>
</feature>
<gene>
    <name evidence="3" type="ORF">QTP70_007532</name>
</gene>
<dbReference type="PANTHER" id="PTHR16095:SF9">
    <property type="entry name" value="PROLINE AND SERINE-RICH PROTEIN 2"/>
    <property type="match status" value="1"/>
</dbReference>
<keyword evidence="4" id="KW-1185">Reference proteome</keyword>
<feature type="compositionally biased region" description="Polar residues" evidence="2">
    <location>
        <begin position="602"/>
        <end position="611"/>
    </location>
</feature>
<accession>A0AAE0QNG2</accession>
<dbReference type="EMBL" id="JAUCMX010000013">
    <property type="protein sequence ID" value="KAK3525768.1"/>
    <property type="molecule type" value="Genomic_DNA"/>
</dbReference>
<feature type="region of interest" description="Disordered" evidence="2">
    <location>
        <begin position="419"/>
        <end position="450"/>
    </location>
</feature>
<feature type="compositionally biased region" description="Polar residues" evidence="2">
    <location>
        <begin position="318"/>
        <end position="334"/>
    </location>
</feature>
<protein>
    <recommendedName>
        <fullName evidence="5">Proline and serine-rich protein 2</fullName>
    </recommendedName>
</protein>
<dbReference type="PANTHER" id="PTHR16095">
    <property type="entry name" value="TRANSMEMBRANE PROTEIN 143 FAMILY MEMBER"/>
    <property type="match status" value="1"/>
</dbReference>
<keyword evidence="1" id="KW-0597">Phosphoprotein</keyword>
<feature type="region of interest" description="Disordered" evidence="2">
    <location>
        <begin position="151"/>
        <end position="185"/>
    </location>
</feature>